<reference evidence="2 3" key="1">
    <citation type="submission" date="2024-01" db="EMBL/GenBank/DDBJ databases">
        <title>The genomes of 5 underutilized Papilionoideae crops provide insights into root nodulation and disease resistanc.</title>
        <authorList>
            <person name="Jiang F."/>
        </authorList>
    </citation>
    <scope>NUCLEOTIDE SEQUENCE [LARGE SCALE GENOMIC DNA]</scope>
    <source>
        <strain evidence="2">JINMINGXINNONG_FW02</strain>
        <tissue evidence="2">Leaves</tissue>
    </source>
</reference>
<gene>
    <name evidence="2" type="ORF">VNO80_09154</name>
</gene>
<comment type="caution">
    <text evidence="2">The sequence shown here is derived from an EMBL/GenBank/DDBJ whole genome shotgun (WGS) entry which is preliminary data.</text>
</comment>
<dbReference type="EMBL" id="JAYMYR010000004">
    <property type="protein sequence ID" value="KAK7367145.1"/>
    <property type="molecule type" value="Genomic_DNA"/>
</dbReference>
<keyword evidence="1" id="KW-1133">Transmembrane helix</keyword>
<dbReference type="AlphaFoldDB" id="A0AAN9R989"/>
<keyword evidence="3" id="KW-1185">Reference proteome</keyword>
<organism evidence="2 3">
    <name type="scientific">Phaseolus coccineus</name>
    <name type="common">Scarlet runner bean</name>
    <name type="synonym">Phaseolus multiflorus</name>
    <dbReference type="NCBI Taxonomy" id="3886"/>
    <lineage>
        <taxon>Eukaryota</taxon>
        <taxon>Viridiplantae</taxon>
        <taxon>Streptophyta</taxon>
        <taxon>Embryophyta</taxon>
        <taxon>Tracheophyta</taxon>
        <taxon>Spermatophyta</taxon>
        <taxon>Magnoliopsida</taxon>
        <taxon>eudicotyledons</taxon>
        <taxon>Gunneridae</taxon>
        <taxon>Pentapetalae</taxon>
        <taxon>rosids</taxon>
        <taxon>fabids</taxon>
        <taxon>Fabales</taxon>
        <taxon>Fabaceae</taxon>
        <taxon>Papilionoideae</taxon>
        <taxon>50 kb inversion clade</taxon>
        <taxon>NPAAA clade</taxon>
        <taxon>indigoferoid/millettioid clade</taxon>
        <taxon>Phaseoleae</taxon>
        <taxon>Phaseolus</taxon>
    </lineage>
</organism>
<name>A0AAN9R989_PHACN</name>
<protein>
    <submittedName>
        <fullName evidence="2">Uncharacterized protein</fullName>
    </submittedName>
</protein>
<keyword evidence="1" id="KW-0472">Membrane</keyword>
<evidence type="ECO:0000313" key="3">
    <source>
        <dbReference type="Proteomes" id="UP001374584"/>
    </source>
</evidence>
<accession>A0AAN9R989</accession>
<feature type="transmembrane region" description="Helical" evidence="1">
    <location>
        <begin position="6"/>
        <end position="27"/>
    </location>
</feature>
<evidence type="ECO:0000256" key="1">
    <source>
        <dbReference type="SAM" id="Phobius"/>
    </source>
</evidence>
<evidence type="ECO:0000313" key="2">
    <source>
        <dbReference type="EMBL" id="KAK7367145.1"/>
    </source>
</evidence>
<dbReference type="Proteomes" id="UP001374584">
    <property type="component" value="Unassembled WGS sequence"/>
</dbReference>
<proteinExistence type="predicted"/>
<keyword evidence="1" id="KW-0812">Transmembrane</keyword>
<sequence>MLYWNLSLLLMNIISLKLHSTFSLLFAPPLPLLHSHRYYSPLLLHAFYCRALLSFPPFVSSSVICKYYTKEA</sequence>